<dbReference type="SUPFAM" id="SSF49764">
    <property type="entry name" value="HSP20-like chaperones"/>
    <property type="match status" value="1"/>
</dbReference>
<keyword evidence="10" id="KW-0175">Coiled coil</keyword>
<evidence type="ECO:0000256" key="8">
    <source>
        <dbReference type="ARBA" id="ARBA00023242"/>
    </source>
</evidence>
<keyword evidence="4" id="KW-0963">Cytoplasm</keyword>
<comment type="caution">
    <text evidence="13">The sequence shown here is derived from an EMBL/GenBank/DDBJ whole genome shotgun (WGS) entry which is preliminary data.</text>
</comment>
<dbReference type="InterPro" id="IPR007052">
    <property type="entry name" value="CS_dom"/>
</dbReference>
<evidence type="ECO:0000256" key="5">
    <source>
        <dbReference type="ARBA" id="ARBA00022553"/>
    </source>
</evidence>
<dbReference type="GO" id="GO:0007507">
    <property type="term" value="P:heart development"/>
    <property type="evidence" value="ECO:0007669"/>
    <property type="project" value="TreeGrafter"/>
</dbReference>
<keyword evidence="6" id="KW-0833">Ubl conjugation pathway</keyword>
<dbReference type="SUPFAM" id="SSF140106">
    <property type="entry name" value="Calcyclin-binding protein-like"/>
    <property type="match status" value="1"/>
</dbReference>
<feature type="coiled-coil region" evidence="10">
    <location>
        <begin position="87"/>
        <end position="114"/>
    </location>
</feature>
<feature type="domain" description="SGS" evidence="11">
    <location>
        <begin position="246"/>
        <end position="326"/>
    </location>
</feature>
<keyword evidence="8" id="KW-0539">Nucleus</keyword>
<dbReference type="InterPro" id="IPR007699">
    <property type="entry name" value="SGS_dom"/>
</dbReference>
<accession>A0A818DY36</accession>
<dbReference type="PANTHER" id="PTHR13164">
    <property type="entry name" value="CALICYLIN BINDING PROTEIN"/>
    <property type="match status" value="1"/>
</dbReference>
<keyword evidence="7" id="KW-0007">Acetylation</keyword>
<feature type="domain" description="CS" evidence="12">
    <location>
        <begin position="167"/>
        <end position="261"/>
    </location>
</feature>
<dbReference type="Proteomes" id="UP000663872">
    <property type="component" value="Unassembled WGS sequence"/>
</dbReference>
<name>A0A818DY36_9BILA</name>
<proteinExistence type="predicted"/>
<dbReference type="GO" id="GO:0031625">
    <property type="term" value="F:ubiquitin protein ligase binding"/>
    <property type="evidence" value="ECO:0007669"/>
    <property type="project" value="InterPro"/>
</dbReference>
<comment type="subcellular location">
    <subcellularLocation>
        <location evidence="2">Cytoplasm</location>
    </subcellularLocation>
    <subcellularLocation>
        <location evidence="1">Nucleus</location>
    </subcellularLocation>
</comment>
<evidence type="ECO:0000313" key="13">
    <source>
        <dbReference type="EMBL" id="CAF3440629.1"/>
    </source>
</evidence>
<dbReference type="GO" id="GO:0044548">
    <property type="term" value="F:S100 protein binding"/>
    <property type="evidence" value="ECO:0007669"/>
    <property type="project" value="InterPro"/>
</dbReference>
<dbReference type="InterPro" id="IPR037893">
    <property type="entry name" value="CS_CacyBP"/>
</dbReference>
<evidence type="ECO:0000313" key="14">
    <source>
        <dbReference type="Proteomes" id="UP000663872"/>
    </source>
</evidence>
<dbReference type="Pfam" id="PF04969">
    <property type="entry name" value="CS"/>
    <property type="match status" value="1"/>
</dbReference>
<evidence type="ECO:0000259" key="12">
    <source>
        <dbReference type="PROSITE" id="PS51203"/>
    </source>
</evidence>
<evidence type="ECO:0000256" key="6">
    <source>
        <dbReference type="ARBA" id="ARBA00022786"/>
    </source>
</evidence>
<organism evidence="13 14">
    <name type="scientific">Rotaria socialis</name>
    <dbReference type="NCBI Taxonomy" id="392032"/>
    <lineage>
        <taxon>Eukaryota</taxon>
        <taxon>Metazoa</taxon>
        <taxon>Spiralia</taxon>
        <taxon>Gnathifera</taxon>
        <taxon>Rotifera</taxon>
        <taxon>Eurotatoria</taxon>
        <taxon>Bdelloidea</taxon>
        <taxon>Philodinida</taxon>
        <taxon>Philodinidae</taxon>
        <taxon>Rotaria</taxon>
    </lineage>
</organism>
<dbReference type="PROSITE" id="PS51048">
    <property type="entry name" value="SGS"/>
    <property type="match status" value="1"/>
</dbReference>
<dbReference type="EMBL" id="CAJNYT010001981">
    <property type="protein sequence ID" value="CAF3440629.1"/>
    <property type="molecule type" value="Genomic_DNA"/>
</dbReference>
<protein>
    <recommendedName>
        <fullName evidence="3">Calcyclin-binding protein</fullName>
    </recommendedName>
</protein>
<dbReference type="PANTHER" id="PTHR13164:SF3">
    <property type="entry name" value="CALCYCLIN-BINDING PROTEIN"/>
    <property type="match status" value="1"/>
</dbReference>
<dbReference type="InterPro" id="IPR015120">
    <property type="entry name" value="Siah-Interact_N"/>
</dbReference>
<evidence type="ECO:0000256" key="10">
    <source>
        <dbReference type="SAM" id="Coils"/>
    </source>
</evidence>
<dbReference type="GO" id="GO:0005634">
    <property type="term" value="C:nucleus"/>
    <property type="evidence" value="ECO:0007669"/>
    <property type="project" value="UniProtKB-SubCell"/>
</dbReference>
<keyword evidence="5" id="KW-0597">Phosphoprotein</keyword>
<dbReference type="GO" id="GO:0015631">
    <property type="term" value="F:tubulin binding"/>
    <property type="evidence" value="ECO:0007669"/>
    <property type="project" value="InterPro"/>
</dbReference>
<evidence type="ECO:0000259" key="11">
    <source>
        <dbReference type="PROSITE" id="PS51048"/>
    </source>
</evidence>
<dbReference type="AlphaFoldDB" id="A0A818DY36"/>
<dbReference type="PROSITE" id="PS51203">
    <property type="entry name" value="CS"/>
    <property type="match status" value="1"/>
</dbReference>
<dbReference type="Pfam" id="PF09032">
    <property type="entry name" value="Siah-Interact_N"/>
    <property type="match status" value="1"/>
</dbReference>
<dbReference type="Gene3D" id="4.10.860.10">
    <property type="entry name" value="UVR domain"/>
    <property type="match status" value="1"/>
</dbReference>
<dbReference type="CDD" id="cd06468">
    <property type="entry name" value="p23_CacyBP"/>
    <property type="match status" value="1"/>
</dbReference>
<gene>
    <name evidence="13" type="ORF">GRG538_LOCUS13447</name>
</gene>
<dbReference type="Gene3D" id="2.60.40.790">
    <property type="match status" value="1"/>
</dbReference>
<evidence type="ECO:0000256" key="3">
    <source>
        <dbReference type="ARBA" id="ARBA00015702"/>
    </source>
</evidence>
<dbReference type="FunFam" id="2.60.40.790:FF:000040">
    <property type="entry name" value="Calcyclin binding protein"/>
    <property type="match status" value="1"/>
</dbReference>
<comment type="function">
    <text evidence="9">May be involved in calcium-dependent ubiquitination and subsequent proteasomal degradation of target proteins. Probably serves as a molecular bridge in ubiquitin E3 complexes. Participates in the ubiquitin-mediated degradation of beta-catenin (CTNNB1).</text>
</comment>
<dbReference type="InterPro" id="IPR008978">
    <property type="entry name" value="HSP20-like_chaperone"/>
</dbReference>
<evidence type="ECO:0000256" key="4">
    <source>
        <dbReference type="ARBA" id="ARBA00022490"/>
    </source>
</evidence>
<sequence>MLPCYILKTKCPSDICQQFDNVKLDENTMGSDYYETTAVAFFPLDQFKHRKSLLTIDKNCEAVQIDGTLSPLNRRVISIEKGTITTMANIEQQIQELNADIDEVKKLLGQATRLRVKQFLEVQQRRLETDFIALKEKQEQQNVAATAAAEKKPTAPVVASTNRSYTKEITVYAWDQSDKFVKIYVQNLDGVGDLSSDQVRCSFEERVFSLEINNLKNVNYLFKRGRLLNEIKPAQSTFKVKKDMVIISLAKVDNKKWECIFRDEKKTEDKPLPKMDDSKDPGDSLMKLMKNMYETGDDDMKRTIAKAWTESREKMNTGGEPEMPGF</sequence>
<evidence type="ECO:0000256" key="2">
    <source>
        <dbReference type="ARBA" id="ARBA00004496"/>
    </source>
</evidence>
<evidence type="ECO:0000256" key="7">
    <source>
        <dbReference type="ARBA" id="ARBA00022990"/>
    </source>
</evidence>
<dbReference type="InterPro" id="IPR037201">
    <property type="entry name" value="CacyBP_N"/>
</dbReference>
<dbReference type="InterPro" id="IPR052289">
    <property type="entry name" value="Calcyclin-binding_UBL-bridge"/>
</dbReference>
<evidence type="ECO:0000256" key="9">
    <source>
        <dbReference type="ARBA" id="ARBA00025145"/>
    </source>
</evidence>
<reference evidence="13" key="1">
    <citation type="submission" date="2021-02" db="EMBL/GenBank/DDBJ databases">
        <authorList>
            <person name="Nowell W R."/>
        </authorList>
    </citation>
    <scope>NUCLEOTIDE SEQUENCE</scope>
</reference>
<evidence type="ECO:0000256" key="1">
    <source>
        <dbReference type="ARBA" id="ARBA00004123"/>
    </source>
</evidence>
<dbReference type="GO" id="GO:0005737">
    <property type="term" value="C:cytoplasm"/>
    <property type="evidence" value="ECO:0007669"/>
    <property type="project" value="UniProtKB-SubCell"/>
</dbReference>